<feature type="compositionally biased region" description="Basic and acidic residues" evidence="1">
    <location>
        <begin position="497"/>
        <end position="507"/>
    </location>
</feature>
<feature type="region of interest" description="Disordered" evidence="1">
    <location>
        <begin position="309"/>
        <end position="405"/>
    </location>
</feature>
<dbReference type="Proteomes" id="UP000094043">
    <property type="component" value="Chromosome 3"/>
</dbReference>
<feature type="region of interest" description="Disordered" evidence="1">
    <location>
        <begin position="1097"/>
        <end position="1128"/>
    </location>
</feature>
<dbReference type="InterPro" id="IPR000195">
    <property type="entry name" value="Rab-GAP-TBC_dom"/>
</dbReference>
<organism evidence="3 4">
    <name type="scientific">Cryptococcus depauperatus CBS 7841</name>
    <dbReference type="NCBI Taxonomy" id="1295531"/>
    <lineage>
        <taxon>Eukaryota</taxon>
        <taxon>Fungi</taxon>
        <taxon>Dikarya</taxon>
        <taxon>Basidiomycota</taxon>
        <taxon>Agaricomycotina</taxon>
        <taxon>Tremellomycetes</taxon>
        <taxon>Tremellales</taxon>
        <taxon>Cryptococcaceae</taxon>
        <taxon>Cryptococcus</taxon>
    </lineage>
</organism>
<dbReference type="PANTHER" id="PTHR47219:SF9">
    <property type="entry name" value="GTPASE ACTIVATING PROTEIN AND CENTROSOME-ASSOCIATED, ISOFORM B"/>
    <property type="match status" value="1"/>
</dbReference>
<feature type="compositionally biased region" description="Polar residues" evidence="1">
    <location>
        <begin position="943"/>
        <end position="952"/>
    </location>
</feature>
<feature type="compositionally biased region" description="Polar residues" evidence="1">
    <location>
        <begin position="824"/>
        <end position="834"/>
    </location>
</feature>
<name>A0AAJ8JSM9_9TREE</name>
<dbReference type="SUPFAM" id="SSF47923">
    <property type="entry name" value="Ypt/Rab-GAP domain of gyp1p"/>
    <property type="match status" value="2"/>
</dbReference>
<dbReference type="EMBL" id="CP143786">
    <property type="protein sequence ID" value="WVN87742.1"/>
    <property type="molecule type" value="Genomic_DNA"/>
</dbReference>
<feature type="compositionally biased region" description="Polar residues" evidence="1">
    <location>
        <begin position="192"/>
        <end position="213"/>
    </location>
</feature>
<feature type="compositionally biased region" description="Low complexity" evidence="1">
    <location>
        <begin position="854"/>
        <end position="864"/>
    </location>
</feature>
<feature type="compositionally biased region" description="Basic and acidic residues" evidence="1">
    <location>
        <begin position="444"/>
        <end position="467"/>
    </location>
</feature>
<dbReference type="GeneID" id="91087148"/>
<feature type="compositionally biased region" description="Low complexity" evidence="1">
    <location>
        <begin position="309"/>
        <end position="319"/>
    </location>
</feature>
<feature type="compositionally biased region" description="Polar residues" evidence="1">
    <location>
        <begin position="253"/>
        <end position="275"/>
    </location>
</feature>
<reference evidence="3" key="2">
    <citation type="journal article" date="2022" name="Elife">
        <title>Obligate sexual reproduction of a homothallic fungus closely related to the Cryptococcus pathogenic species complex.</title>
        <authorList>
            <person name="Passer A.R."/>
            <person name="Clancey S.A."/>
            <person name="Shea T."/>
            <person name="David-Palma M."/>
            <person name="Averette A.F."/>
            <person name="Boekhout T."/>
            <person name="Porcel B.M."/>
            <person name="Nowrousian M."/>
            <person name="Cuomo C.A."/>
            <person name="Sun S."/>
            <person name="Heitman J."/>
            <person name="Coelho M.A."/>
        </authorList>
    </citation>
    <scope>NUCLEOTIDE SEQUENCE</scope>
    <source>
        <strain evidence="3">CBS 7841</strain>
    </source>
</reference>
<dbReference type="SMART" id="SM00164">
    <property type="entry name" value="TBC"/>
    <property type="match status" value="1"/>
</dbReference>
<reference evidence="3" key="1">
    <citation type="submission" date="2016-06" db="EMBL/GenBank/DDBJ databases">
        <authorList>
            <person name="Cuomo C."/>
            <person name="Litvintseva A."/>
            <person name="Heitman J."/>
            <person name="Chen Y."/>
            <person name="Sun S."/>
            <person name="Springer D."/>
            <person name="Dromer F."/>
            <person name="Young S."/>
            <person name="Zeng Q."/>
            <person name="Chapman S."/>
            <person name="Gujja S."/>
            <person name="Saif S."/>
            <person name="Birren B."/>
        </authorList>
    </citation>
    <scope>NUCLEOTIDE SEQUENCE</scope>
    <source>
        <strain evidence="3">CBS 7841</strain>
    </source>
</reference>
<feature type="compositionally biased region" description="Low complexity" evidence="1">
    <location>
        <begin position="1104"/>
        <end position="1117"/>
    </location>
</feature>
<feature type="compositionally biased region" description="Polar residues" evidence="1">
    <location>
        <begin position="542"/>
        <end position="563"/>
    </location>
</feature>
<keyword evidence="4" id="KW-1185">Reference proteome</keyword>
<feature type="compositionally biased region" description="Polar residues" evidence="1">
    <location>
        <begin position="961"/>
        <end position="973"/>
    </location>
</feature>
<feature type="region of interest" description="Disordered" evidence="1">
    <location>
        <begin position="1055"/>
        <end position="1074"/>
    </location>
</feature>
<feature type="compositionally biased region" description="Low complexity" evidence="1">
    <location>
        <begin position="881"/>
        <end position="897"/>
    </location>
</feature>
<accession>A0AAJ8JSM9</accession>
<proteinExistence type="predicted"/>
<evidence type="ECO:0000259" key="2">
    <source>
        <dbReference type="PROSITE" id="PS50086"/>
    </source>
</evidence>
<dbReference type="GO" id="GO:0031267">
    <property type="term" value="F:small GTPase binding"/>
    <property type="evidence" value="ECO:0007669"/>
    <property type="project" value="TreeGrafter"/>
</dbReference>
<dbReference type="Gene3D" id="1.10.8.270">
    <property type="entry name" value="putative rabgap domain of human tbc1 domain family member 14 like domains"/>
    <property type="match status" value="1"/>
</dbReference>
<dbReference type="PANTHER" id="PTHR47219">
    <property type="entry name" value="RAB GTPASE-ACTIVATING PROTEIN 1-LIKE"/>
    <property type="match status" value="1"/>
</dbReference>
<dbReference type="KEGG" id="cdep:91087148"/>
<feature type="compositionally biased region" description="Low complexity" evidence="1">
    <location>
        <begin position="623"/>
        <end position="684"/>
    </location>
</feature>
<dbReference type="InterPro" id="IPR050302">
    <property type="entry name" value="Rab_GAP_TBC_domain"/>
</dbReference>
<feature type="region of interest" description="Disordered" evidence="1">
    <location>
        <begin position="622"/>
        <end position="723"/>
    </location>
</feature>
<dbReference type="InterPro" id="IPR035969">
    <property type="entry name" value="Rab-GAP_TBC_sf"/>
</dbReference>
<dbReference type="RefSeq" id="XP_066068442.1">
    <property type="nucleotide sequence ID" value="XM_066212345.1"/>
</dbReference>
<feature type="region of interest" description="Disordered" evidence="1">
    <location>
        <begin position="542"/>
        <end position="576"/>
    </location>
</feature>
<feature type="region of interest" description="Disordered" evidence="1">
    <location>
        <begin position="106"/>
        <end position="224"/>
    </location>
</feature>
<protein>
    <recommendedName>
        <fullName evidence="2">Rab-GAP TBC domain-containing protein</fullName>
    </recommendedName>
</protein>
<feature type="compositionally biased region" description="Low complexity" evidence="1">
    <location>
        <begin position="989"/>
        <end position="999"/>
    </location>
</feature>
<dbReference type="GO" id="GO:0005096">
    <property type="term" value="F:GTPase activator activity"/>
    <property type="evidence" value="ECO:0007669"/>
    <property type="project" value="TreeGrafter"/>
</dbReference>
<feature type="compositionally biased region" description="Basic and acidic residues" evidence="1">
    <location>
        <begin position="333"/>
        <end position="361"/>
    </location>
</feature>
<feature type="region of interest" description="Disordered" evidence="1">
    <location>
        <begin position="943"/>
        <end position="1007"/>
    </location>
</feature>
<feature type="compositionally biased region" description="Polar residues" evidence="1">
    <location>
        <begin position="115"/>
        <end position="146"/>
    </location>
</feature>
<reference evidence="3" key="3">
    <citation type="submission" date="2024-01" db="EMBL/GenBank/DDBJ databases">
        <authorList>
            <person name="Coelho M.A."/>
            <person name="David-Palma M."/>
            <person name="Shea T."/>
            <person name="Sun S."/>
            <person name="Cuomo C.A."/>
            <person name="Heitman J."/>
        </authorList>
    </citation>
    <scope>NUCLEOTIDE SEQUENCE</scope>
    <source>
        <strain evidence="3">CBS 7841</strain>
    </source>
</reference>
<feature type="region of interest" description="Disordered" evidence="1">
    <location>
        <begin position="773"/>
        <end position="902"/>
    </location>
</feature>
<dbReference type="Gene3D" id="1.10.472.80">
    <property type="entry name" value="Ypt/Rab-GAP domain of gyp1p, domain 3"/>
    <property type="match status" value="1"/>
</dbReference>
<gene>
    <name evidence="3" type="ORF">L203_102937</name>
</gene>
<sequence length="1512" mass="164566">MSYLSFQELEALTQLANRGGIGTATALEDCIAKEPSQLMYCKNDHLIILKDLGDVLMASCEHVVGWVKRENLIQLTIAGTSSESKSSSPQIWDGNTERNIIKTTLTAPSPPPSGKTLQSAHHSIIQSPLQHPSAHSTFQGSQSGSKRISGPFELDSGIEPSHSGPGLPTYSHENKEGEVFLLPPRPPKSLHRQPSTSIETNHSFNLKARNQQPVDAPESGNEADGIVKSSMAHQTFEGSATLDHANPAPEAVTTPTSTTFIHSHQSPTLSIPSQHLQDEGCDSDHSWDIFGDYARESMYLPVQAHLITTSTGTGSGTKTSSRRKPSQSTLELSEIRRPRASSDGRKTKDEHIAPTDFKQEPQSDTNSSFKQHDMPSHYSGDDLNIPQDTTTPKASIYPTPITPEFSDIHIDSKKLQLNPTADQSDSDSPKADSSISSLPQLSGHGEKDKYIIKQSEKGKENGTERSDSPPLLSHSLELQPISRSLPLERPSQTDPAQDSRQEQEQEQRNFQNSIFAECDVLLGSNTQSASFNVLAPFPSAGTSTNDDISMQGSQQSMDKQSLLASPLPKEEQKSQSYRATYISDKSHFEQPHSEHTALRLDGRSDHSSESTHQHILVSAPHHSNFSSSMTSTSAPTCHSSHPYSPPSSQGQSHSPNACLSLSPKSSPSFPSSPSLWSPDSPASPHSIAATRQAVEARNRHRQIKRERQLDANSQMRGADPKDKNGVVTERLKIATTLVGRMEDDLRGAKGPVPIRFLVNGEGLPSLEPTPVPEFPPASQSAPGFGTECQSDEQKQESKVIEVRMPSRIEQNGLPSPLVSRESVSRSNTQNSMRNTAYPLLSIPKRSVTAPPPSLSSSISSAGPGRSEDEYSPASQSSRTLQASVQSTSSSTDQSASSFTLNSGSNAQRQVLVSSNRPRSRSFSSSIARTLGVGRKASIPSALSLSVPGSSHGQEVGRELPSLTTSTHQDSPTFSPWPVGGIEQIPTSANNKKNNFFNSSLAPQSPARSPSRYLFNLNSPASASLPHTLSIANNSVNSLPVPASATSSTFGFTAAFSGKGSRSSKKGSRSIIFPSPVSHKDFKEETVKADGMDFELVQPSLRNNPSSPSYSQSPYSPSVHPNHLTSSVSLPVDHLSDHTAQVESLEDGKEEKGGRYEQDNAKTDQMLQSANPLATFGSGNDTNSTTGGVSLRLTVETDEWGFIKDKSPIPEIFSGKSEGGEVRQLEGRWLSIISTPLNGNPSKKVRKLVLESGVPNSLRGKVWAWFMAGTLSARVGGLYAELLGHDKGNEDERIDIDVVAAYSDHSIFAQTYSPGQQDLRSILRAYSNFAPAGYRSEMALIAGALLIHCVAEDSFWLLSGLVNTVLKDFYSKEQIGLKAVSEVFLRLLMKEEMKIGKLLKDVGIHPIVFLEKWFGQLFIRCLPWPTAMRVIDVVVCEGTRFLLVASLTILILSRDRLIRLPRKRDTILEYLFKLPQDSLLLPNHFMKACEAVKFDQKDYRNMKAAVEREMMIG</sequence>
<feature type="domain" description="Rab-GAP TBC" evidence="2">
    <location>
        <begin position="1252"/>
        <end position="1437"/>
    </location>
</feature>
<feature type="compositionally biased region" description="Basic and acidic residues" evidence="1">
    <location>
        <begin position="791"/>
        <end position="806"/>
    </location>
</feature>
<evidence type="ECO:0000313" key="3">
    <source>
        <dbReference type="EMBL" id="WVN87742.1"/>
    </source>
</evidence>
<feature type="region of interest" description="Disordered" evidence="1">
    <location>
        <begin position="418"/>
        <end position="508"/>
    </location>
</feature>
<evidence type="ECO:0000256" key="1">
    <source>
        <dbReference type="SAM" id="MobiDB-lite"/>
    </source>
</evidence>
<feature type="region of interest" description="Disordered" evidence="1">
    <location>
        <begin position="240"/>
        <end position="280"/>
    </location>
</feature>
<evidence type="ECO:0000313" key="4">
    <source>
        <dbReference type="Proteomes" id="UP000094043"/>
    </source>
</evidence>
<dbReference type="PROSITE" id="PS50086">
    <property type="entry name" value="TBC_RABGAP"/>
    <property type="match status" value="1"/>
</dbReference>
<dbReference type="Pfam" id="PF00566">
    <property type="entry name" value="RabGAP-TBC"/>
    <property type="match status" value="1"/>
</dbReference>